<dbReference type="Proteomes" id="UP000602510">
    <property type="component" value="Unassembled WGS sequence"/>
</dbReference>
<organism evidence="1 3">
    <name type="scientific">Phytophthora infestans</name>
    <name type="common">Potato late blight agent</name>
    <name type="synonym">Botrytis infestans</name>
    <dbReference type="NCBI Taxonomy" id="4787"/>
    <lineage>
        <taxon>Eukaryota</taxon>
        <taxon>Sar</taxon>
        <taxon>Stramenopiles</taxon>
        <taxon>Oomycota</taxon>
        <taxon>Peronosporomycetes</taxon>
        <taxon>Peronosporales</taxon>
        <taxon>Peronosporaceae</taxon>
        <taxon>Phytophthora</taxon>
    </lineage>
</organism>
<gene>
    <name evidence="1" type="ORF">GN244_ATG04680</name>
    <name evidence="2" type="ORF">GN958_ATG00177</name>
</gene>
<evidence type="ECO:0000313" key="1">
    <source>
        <dbReference type="EMBL" id="KAF4043198.1"/>
    </source>
</evidence>
<proteinExistence type="predicted"/>
<dbReference type="EMBL" id="WSZM01000092">
    <property type="protein sequence ID" value="KAF4043198.1"/>
    <property type="molecule type" value="Genomic_DNA"/>
</dbReference>
<protein>
    <submittedName>
        <fullName evidence="1">Uncharacterized protein</fullName>
    </submittedName>
</protein>
<name>A0A833SZX1_PHYIN</name>
<comment type="caution">
    <text evidence="1">The sequence shown here is derived from an EMBL/GenBank/DDBJ whole genome shotgun (WGS) entry which is preliminary data.</text>
</comment>
<evidence type="ECO:0000313" key="2">
    <source>
        <dbReference type="EMBL" id="KAF4150647.1"/>
    </source>
</evidence>
<sequence length="104" mass="11028">MNDGATFTSSVSRLYSRRATIEKRGKKPGKSAMVVAVDSYLESPSGGTASDLYRAARKLSAHNEFFAANHTALSLQLLDTLAEHLLAVVASNKAAGVQDEASTE</sequence>
<dbReference type="AlphaFoldDB" id="A0A833SZX1"/>
<accession>A0A833SZX1</accession>
<keyword evidence="3" id="KW-1185">Reference proteome</keyword>
<dbReference type="EMBL" id="JAACNO010000041">
    <property type="protein sequence ID" value="KAF4150647.1"/>
    <property type="molecule type" value="Genomic_DNA"/>
</dbReference>
<evidence type="ECO:0000313" key="3">
    <source>
        <dbReference type="Proteomes" id="UP000602510"/>
    </source>
</evidence>
<reference evidence="1" key="1">
    <citation type="submission" date="2020-04" db="EMBL/GenBank/DDBJ databases">
        <title>Hybrid Assembly of Korean Phytophthora infestans isolates.</title>
        <authorList>
            <person name="Prokchorchik M."/>
            <person name="Lee Y."/>
            <person name="Seo J."/>
            <person name="Cho J.-H."/>
            <person name="Park Y.-E."/>
            <person name="Jang D.-C."/>
            <person name="Im J.-S."/>
            <person name="Choi J.-G."/>
            <person name="Park H.-J."/>
            <person name="Lee G.-B."/>
            <person name="Lee Y.-G."/>
            <person name="Hong S.-Y."/>
            <person name="Cho K."/>
            <person name="Sohn K.H."/>
        </authorList>
    </citation>
    <scope>NUCLEOTIDE SEQUENCE</scope>
    <source>
        <strain evidence="1">KR_1_A1</strain>
        <strain evidence="2">KR_2_A2</strain>
    </source>
</reference>
<dbReference type="Proteomes" id="UP000704712">
    <property type="component" value="Unassembled WGS sequence"/>
</dbReference>